<proteinExistence type="predicted"/>
<protein>
    <submittedName>
        <fullName evidence="1">Uncharacterized protein</fullName>
    </submittedName>
</protein>
<comment type="caution">
    <text evidence="1">The sequence shown here is derived from an EMBL/GenBank/DDBJ whole genome shotgun (WGS) entry which is preliminary data.</text>
</comment>
<accession>A0A840PGX2</accession>
<dbReference type="RefSeq" id="WP_096550827.1">
    <property type="nucleotide sequence ID" value="NZ_AP018335.1"/>
</dbReference>
<reference evidence="1 2" key="1">
    <citation type="submission" date="2020-08" db="EMBL/GenBank/DDBJ databases">
        <title>Genomic Encyclopedia of Type Strains, Phase IV (KMG-IV): sequencing the most valuable type-strain genomes for metagenomic binning, comparative biology and taxonomic classification.</title>
        <authorList>
            <person name="Goeker M."/>
        </authorList>
    </citation>
    <scope>NUCLEOTIDE SEQUENCE [LARGE SCALE GENOMIC DNA]</scope>
    <source>
        <strain evidence="1 2">DSM 10633</strain>
    </source>
</reference>
<name>A0A840PGX2_URETH</name>
<evidence type="ECO:0000313" key="1">
    <source>
        <dbReference type="EMBL" id="MBB5147665.1"/>
    </source>
</evidence>
<keyword evidence="2" id="KW-1185">Reference proteome</keyword>
<gene>
    <name evidence="1" type="ORF">HNR36_000046</name>
</gene>
<dbReference type="Proteomes" id="UP000557217">
    <property type="component" value="Unassembled WGS sequence"/>
</dbReference>
<sequence>MKISYSKLFLFGFLGFIIILCLAIYSIKLSLSYLDNEDEETYDGFRISDIKESDSTEESISIEFEEDH</sequence>
<dbReference type="EMBL" id="JACHGZ010000001">
    <property type="protein sequence ID" value="MBB5147665.1"/>
    <property type="molecule type" value="Genomic_DNA"/>
</dbReference>
<dbReference type="AlphaFoldDB" id="A0A840PGX2"/>
<organism evidence="1 2">
    <name type="scientific">Ureibacillus thermosphaericus</name>
    <dbReference type="NCBI Taxonomy" id="51173"/>
    <lineage>
        <taxon>Bacteria</taxon>
        <taxon>Bacillati</taxon>
        <taxon>Bacillota</taxon>
        <taxon>Bacilli</taxon>
        <taxon>Bacillales</taxon>
        <taxon>Caryophanaceae</taxon>
        <taxon>Ureibacillus</taxon>
    </lineage>
</organism>
<evidence type="ECO:0000313" key="2">
    <source>
        <dbReference type="Proteomes" id="UP000557217"/>
    </source>
</evidence>